<dbReference type="Pfam" id="PF14310">
    <property type="entry name" value="Fn3-like"/>
    <property type="match status" value="1"/>
</dbReference>
<feature type="domain" description="Fibronectin type III-like" evidence="12">
    <location>
        <begin position="695"/>
        <end position="764"/>
    </location>
</feature>
<dbReference type="InterPro" id="IPR031331">
    <property type="entry name" value="NEUT/ALK_ceramidase_C"/>
</dbReference>
<evidence type="ECO:0000256" key="4">
    <source>
        <dbReference type="ARBA" id="ARBA00022729"/>
    </source>
</evidence>
<dbReference type="PANTHER" id="PTHR12670:SF20">
    <property type="entry name" value="NEUTRAL CERAMIDASE"/>
    <property type="match status" value="1"/>
</dbReference>
<dbReference type="GO" id="GO:0046872">
    <property type="term" value="F:metal ion binding"/>
    <property type="evidence" value="ECO:0007669"/>
    <property type="project" value="UniProtKB-KW"/>
</dbReference>
<gene>
    <name evidence="13" type="ORF">GQX73_g712</name>
</gene>
<evidence type="ECO:0000256" key="8">
    <source>
        <dbReference type="ARBA" id="ARBA00023295"/>
    </source>
</evidence>
<dbReference type="InterPro" id="IPR006823">
    <property type="entry name" value="Ceramidase_alk"/>
</dbReference>
<evidence type="ECO:0000256" key="1">
    <source>
        <dbReference type="ARBA" id="ARBA00000448"/>
    </source>
</evidence>
<feature type="binding site" evidence="10">
    <location>
        <position position="1234"/>
    </location>
    <ligand>
        <name>Zn(2+)</name>
        <dbReference type="ChEBI" id="CHEBI:29105"/>
    </ligand>
</feature>
<dbReference type="InterPro" id="IPR013783">
    <property type="entry name" value="Ig-like_fold"/>
</dbReference>
<keyword evidence="14" id="KW-1185">Reference proteome</keyword>
<keyword evidence="5" id="KW-0378">Hydrolase</keyword>
<dbReference type="GO" id="GO:0000272">
    <property type="term" value="P:polysaccharide catabolic process"/>
    <property type="evidence" value="ECO:0007669"/>
    <property type="project" value="UniProtKB-KW"/>
</dbReference>
<reference evidence="13 14" key="1">
    <citation type="submission" date="2019-12" db="EMBL/GenBank/DDBJ databases">
        <title>Draft genome sequence of the ascomycete Xylaria multiplex DSM 110363.</title>
        <authorList>
            <person name="Buettner E."/>
            <person name="Kellner H."/>
        </authorList>
    </citation>
    <scope>NUCLEOTIDE SEQUENCE [LARGE SCALE GENOMIC DNA]</scope>
    <source>
        <strain evidence="13 14">DSM 110363</strain>
    </source>
</reference>
<dbReference type="InterPro" id="IPR026891">
    <property type="entry name" value="Fn3-like"/>
</dbReference>
<keyword evidence="4 11" id="KW-0732">Signal</keyword>
<evidence type="ECO:0000256" key="11">
    <source>
        <dbReference type="SAM" id="SignalP"/>
    </source>
</evidence>
<name>A0A7C8IZ72_9PEZI</name>
<evidence type="ECO:0000256" key="3">
    <source>
        <dbReference type="ARBA" id="ARBA00009835"/>
    </source>
</evidence>
<dbReference type="Gene3D" id="2.60.40.2300">
    <property type="entry name" value="Neutral/alkaline non-lysosomal ceramidase, C-terminal domain"/>
    <property type="match status" value="1"/>
</dbReference>
<dbReference type="InterPro" id="IPR036962">
    <property type="entry name" value="Glyco_hydro_3_N_sf"/>
</dbReference>
<dbReference type="InterPro" id="IPR001764">
    <property type="entry name" value="Glyco_hydro_3_N"/>
</dbReference>
<dbReference type="InterPro" id="IPR002772">
    <property type="entry name" value="Glyco_hydro_3_C"/>
</dbReference>
<dbReference type="InterPro" id="IPR036881">
    <property type="entry name" value="Glyco_hydro_3_C_sf"/>
</dbReference>
<dbReference type="GO" id="GO:0005576">
    <property type="term" value="C:extracellular region"/>
    <property type="evidence" value="ECO:0007669"/>
    <property type="project" value="TreeGrafter"/>
</dbReference>
<feature type="chain" id="PRO_5028817356" description="Fibronectin type III-like domain-containing protein" evidence="11">
    <location>
        <begin position="22"/>
        <end position="1470"/>
    </location>
</feature>
<dbReference type="SUPFAM" id="SSF52279">
    <property type="entry name" value="Beta-D-glucan exohydrolase, C-terminal domain"/>
    <property type="match status" value="1"/>
</dbReference>
<evidence type="ECO:0000256" key="7">
    <source>
        <dbReference type="ARBA" id="ARBA00023277"/>
    </source>
</evidence>
<dbReference type="Pfam" id="PF04734">
    <property type="entry name" value="Ceramidase_alk"/>
    <property type="match status" value="1"/>
</dbReference>
<dbReference type="GO" id="GO:0016020">
    <property type="term" value="C:membrane"/>
    <property type="evidence" value="ECO:0007669"/>
    <property type="project" value="GOC"/>
</dbReference>
<organism evidence="13 14">
    <name type="scientific">Xylaria multiplex</name>
    <dbReference type="NCBI Taxonomy" id="323545"/>
    <lineage>
        <taxon>Eukaryota</taxon>
        <taxon>Fungi</taxon>
        <taxon>Dikarya</taxon>
        <taxon>Ascomycota</taxon>
        <taxon>Pezizomycotina</taxon>
        <taxon>Sordariomycetes</taxon>
        <taxon>Xylariomycetidae</taxon>
        <taxon>Xylariales</taxon>
        <taxon>Xylariaceae</taxon>
        <taxon>Xylaria</taxon>
    </lineage>
</organism>
<evidence type="ECO:0000256" key="2">
    <source>
        <dbReference type="ARBA" id="ARBA00005336"/>
    </source>
</evidence>
<protein>
    <recommendedName>
        <fullName evidence="12">Fibronectin type III-like domain-containing protein</fullName>
    </recommendedName>
</protein>
<evidence type="ECO:0000256" key="10">
    <source>
        <dbReference type="PIRSR" id="PIRSR606823-2"/>
    </source>
</evidence>
<dbReference type="FunFam" id="2.60.40.10:FF:000495">
    <property type="entry name" value="Periplasmic beta-glucosidase"/>
    <property type="match status" value="1"/>
</dbReference>
<comment type="cofactor">
    <cofactor evidence="10">
        <name>Zn(2+)</name>
        <dbReference type="ChEBI" id="CHEBI:29105"/>
    </cofactor>
    <text evidence="10">Binds 1 zinc ion per subunit.</text>
</comment>
<dbReference type="Gene3D" id="3.40.50.1700">
    <property type="entry name" value="Glycoside hydrolase family 3 C-terminal domain"/>
    <property type="match status" value="1"/>
</dbReference>
<dbReference type="InParanoid" id="A0A7C8IZ72"/>
<evidence type="ECO:0000256" key="9">
    <source>
        <dbReference type="ARBA" id="ARBA00023326"/>
    </source>
</evidence>
<dbReference type="SMART" id="SM01217">
    <property type="entry name" value="Fn3_like"/>
    <property type="match status" value="1"/>
</dbReference>
<dbReference type="Gene3D" id="2.60.40.10">
    <property type="entry name" value="Immunoglobulins"/>
    <property type="match status" value="1"/>
</dbReference>
<dbReference type="GO" id="GO:0046514">
    <property type="term" value="P:ceramide catabolic process"/>
    <property type="evidence" value="ECO:0007669"/>
    <property type="project" value="InterPro"/>
</dbReference>
<dbReference type="GO" id="GO:0046512">
    <property type="term" value="P:sphingosine biosynthetic process"/>
    <property type="evidence" value="ECO:0007669"/>
    <property type="project" value="TreeGrafter"/>
</dbReference>
<evidence type="ECO:0000313" key="14">
    <source>
        <dbReference type="Proteomes" id="UP000481858"/>
    </source>
</evidence>
<feature type="signal peptide" evidence="11">
    <location>
        <begin position="1"/>
        <end position="21"/>
    </location>
</feature>
<dbReference type="Pfam" id="PF00933">
    <property type="entry name" value="Glyco_hydro_3"/>
    <property type="match status" value="1"/>
</dbReference>
<evidence type="ECO:0000256" key="6">
    <source>
        <dbReference type="ARBA" id="ARBA00023180"/>
    </source>
</evidence>
<dbReference type="GO" id="GO:0042759">
    <property type="term" value="P:long-chain fatty acid biosynthetic process"/>
    <property type="evidence" value="ECO:0007669"/>
    <property type="project" value="TreeGrafter"/>
</dbReference>
<proteinExistence type="inferred from homology"/>
<dbReference type="FunFam" id="3.20.20.300:FF:000007">
    <property type="entry name" value="Lysosomal beta glucosidase"/>
    <property type="match status" value="1"/>
</dbReference>
<accession>A0A7C8IZ72</accession>
<dbReference type="GO" id="GO:0017040">
    <property type="term" value="F:N-acylsphingosine amidohydrolase activity"/>
    <property type="evidence" value="ECO:0007669"/>
    <property type="project" value="InterPro"/>
</dbReference>
<dbReference type="FunFam" id="2.60.40.2300:FF:000004">
    <property type="entry name" value="Neutral/alkaline nonlysosomal ceramidase, putative"/>
    <property type="match status" value="1"/>
</dbReference>
<keyword evidence="8" id="KW-0326">Glycosidase</keyword>
<dbReference type="EMBL" id="WUBL01000004">
    <property type="protein sequence ID" value="KAF2972765.1"/>
    <property type="molecule type" value="Genomic_DNA"/>
</dbReference>
<dbReference type="PANTHER" id="PTHR12670">
    <property type="entry name" value="CERAMIDASE"/>
    <property type="match status" value="1"/>
</dbReference>
<dbReference type="InterPro" id="IPR017853">
    <property type="entry name" value="GH"/>
</dbReference>
<comment type="caution">
    <text evidence="13">The sequence shown here is derived from an EMBL/GenBank/DDBJ whole genome shotgun (WGS) entry which is preliminary data.</text>
</comment>
<keyword evidence="10" id="KW-0479">Metal-binding</keyword>
<dbReference type="GO" id="GO:0008422">
    <property type="term" value="F:beta-glucosidase activity"/>
    <property type="evidence" value="ECO:0007669"/>
    <property type="project" value="UniProtKB-EC"/>
</dbReference>
<comment type="catalytic activity">
    <reaction evidence="1">
        <text>Hydrolysis of terminal, non-reducing beta-D-glucosyl residues with release of beta-D-glucose.</text>
        <dbReference type="EC" id="3.2.1.21"/>
    </reaction>
</comment>
<dbReference type="Gene3D" id="3.20.20.300">
    <property type="entry name" value="Glycoside hydrolase, family 3, N-terminal domain"/>
    <property type="match status" value="1"/>
</dbReference>
<dbReference type="PRINTS" id="PR00133">
    <property type="entry name" value="GLHYDRLASE3"/>
</dbReference>
<comment type="similarity">
    <text evidence="2">Belongs to the glycosyl hydrolase 3 family.</text>
</comment>
<keyword evidence="7" id="KW-0119">Carbohydrate metabolism</keyword>
<dbReference type="InterPro" id="IPR038445">
    <property type="entry name" value="NCDase_C_sf"/>
</dbReference>
<dbReference type="Pfam" id="PF01915">
    <property type="entry name" value="Glyco_hydro_3_C"/>
    <property type="match status" value="1"/>
</dbReference>
<evidence type="ECO:0000256" key="5">
    <source>
        <dbReference type="ARBA" id="ARBA00022801"/>
    </source>
</evidence>
<keyword evidence="6" id="KW-0325">Glycoprotein</keyword>
<dbReference type="Proteomes" id="UP000481858">
    <property type="component" value="Unassembled WGS sequence"/>
</dbReference>
<dbReference type="OrthoDB" id="2123594at2759"/>
<comment type="similarity">
    <text evidence="3">Belongs to the neutral ceramidase family.</text>
</comment>
<evidence type="ECO:0000259" key="12">
    <source>
        <dbReference type="SMART" id="SM01217"/>
    </source>
</evidence>
<dbReference type="FunFam" id="3.40.50.1700:FF:000009">
    <property type="entry name" value="Periplasmic beta-glucosidase"/>
    <property type="match status" value="1"/>
</dbReference>
<dbReference type="SUPFAM" id="SSF51445">
    <property type="entry name" value="(Trans)glycosidases"/>
    <property type="match status" value="1"/>
</dbReference>
<feature type="binding site" evidence="10">
    <location>
        <position position="877"/>
    </location>
    <ligand>
        <name>Zn(2+)</name>
        <dbReference type="ChEBI" id="CHEBI:29105"/>
    </ligand>
</feature>
<evidence type="ECO:0000313" key="13">
    <source>
        <dbReference type="EMBL" id="KAF2972765.1"/>
    </source>
</evidence>
<sequence length="1470" mass="159235">MKDSIAATFAVLSALARGALGDNGSTSVYKDAHAPVESRVADLLSKMTIEEKTSQLVQGDLRNWFDVDDFSYNQTGLEFNMEYRGGQFYVGVPIPWKELTEGIKKGQDYLMEQTRLGIPAFAQTEGIHGFLIPNATIFNSPIAQACSFNPGLIEKMGKAIAQESRALGVNQIFGPVVDLARELRFGRVEETYGEDGYLAGEMAHAYVKGLQSLNVTAMVKHFAAFGTPEQGINTAPVHGGERELRTTYLPPFKRAIIDGNAFSIMSAYHSYDGIPAVADRHILTEILRDEWGYKYFVSSDAGGTDRLCNSFGMCEASPIDSHAVVKYALPAGNDVEMGGGSFNFEKIPEMVEAGTLSIEIVDEAVSRVLRAKFEAGMFETPFTGIPEEKHSEYIHTPELVELARQLDAESIVLLENHNNLLPLKKDANIAVIGPMAHEFMNYGDYVPFLAQYRGVTPLDGIKAASNGTVTYAKGCERWSSDQSGFDEAIAAAESADVTVVVVGTWSRDQNELWAGLNATTGEHVDVHNLNLVGAMPHLVKTIIDTGKPTVVVFSSGKPITEPWISEAASALVQQFYPSEEGGNALADVLFGDVNPAGRLSVSFPHDVGTTPIYYDYLNSARAFPDPGAVYPNGTIVFGHNYVLSTPLPLYSFGYGLSYSTFSYANLVLSKKTASASDTIVVTVDITNNSDRDGSEVVQLYVKDMVSSVVVPNKQLRGFSKVDIKAGATETVSIELQVETLGLWDLSMNIKAPAERDGFDFERSARTKSSPSSTRAQTKGDKYLIGAGKGDITGPTVEINFGGYADISQVGTGLRQRIFSRAFIVGDVNNPKDRFVYLVLDIATGDTALRNGILEGIAALGSEYSVYGQSNVAVTGTHSHSGPGAWWNYLLPQITSFGFDKQGYQAIVNGAVLSVKRAHESLTEGYIDYGAVDIVDGSISRSLYAYMNNPANERARYSDSVDKEMTVLKFQRASDSKNIGILTWFPVHGTSVYQNNTHVTGDNKGVAELMFEKAMVGEASAADGFVAAFSQANVGDTTPNVLGAWCDDGSGQMCSYENSTCADGKSQACHGRGPAFEKLDLGISSAYEIGKRQYDGARSAYDNLDSTGTAVVGSTVKSFHFYHDMTFWNFQLEDGQQVQTCPSALGYSFAAGTTDGPGLFDFTQSDSGEPSASPIWEVVKALLREPSAKQKACQQPKPVLLDVGELSQPYAWSPNIVDIQVFRVGQFVIVVNPSEATTMAGRRWRAAIKTAAEEITESEPKVVIGGPANSYSHYVTTPEEYAIQRYEGASTLFGQHELSAYINLTVSNIKYLAPDSTSAPPSGPSPPDNRAKSLSFITGVVQDNPPLGKKFGDVTQQPSSTYTRGAVVEAVFVGANPRNNLRQESTFAAIEQLSTDGSAWKQVRDDTDWSLVYTWKRTNEVLGYSEVTISWETGLDALPGTYRIKYFGDSKALFTGAISAFTGTSNSFKLT</sequence>
<dbReference type="Pfam" id="PF17048">
    <property type="entry name" value="Ceramidse_alk_C"/>
    <property type="match status" value="1"/>
</dbReference>
<keyword evidence="10" id="KW-0862">Zinc</keyword>
<feature type="binding site" evidence="10">
    <location>
        <position position="987"/>
    </location>
    <ligand>
        <name>Zn(2+)</name>
        <dbReference type="ChEBI" id="CHEBI:29105"/>
    </ligand>
</feature>
<dbReference type="InterPro" id="IPR031329">
    <property type="entry name" value="NEUT/ALK_ceramidase_N"/>
</dbReference>
<keyword evidence="9" id="KW-0624">Polysaccharide degradation</keyword>
<feature type="binding site" evidence="10">
    <location>
        <position position="1273"/>
    </location>
    <ligand>
        <name>Zn(2+)</name>
        <dbReference type="ChEBI" id="CHEBI:29105"/>
    </ligand>
</feature>